<dbReference type="GO" id="GO:0005524">
    <property type="term" value="F:ATP binding"/>
    <property type="evidence" value="ECO:0007669"/>
    <property type="project" value="UniProtKB-KW"/>
</dbReference>
<dbReference type="GO" id="GO:0016887">
    <property type="term" value="F:ATP hydrolysis activity"/>
    <property type="evidence" value="ECO:0007669"/>
    <property type="project" value="InterPro"/>
</dbReference>
<dbReference type="PANTHER" id="PTHR42794">
    <property type="entry name" value="HEMIN IMPORT ATP-BINDING PROTEIN HMUV"/>
    <property type="match status" value="1"/>
</dbReference>
<keyword evidence="2" id="KW-0547">Nucleotide-binding</keyword>
<reference evidence="6 7" key="1">
    <citation type="submission" date="2017-11" db="EMBL/GenBank/DDBJ databases">
        <title>Draft genome of actinobacteria isolated from guarana (Paullinia cupana (Mart.) Ducke.</title>
        <authorList>
            <person name="Siqueira K.A."/>
            <person name="Liotti R.G."/>
            <person name="Mendes T.A.O."/>
            <person name="Soares M.A."/>
        </authorList>
    </citation>
    <scope>NUCLEOTIDE SEQUENCE [LARGE SCALE GENOMIC DNA]</scope>
    <source>
        <strain evidence="6 7">193</strain>
    </source>
</reference>
<dbReference type="InterPro" id="IPR003439">
    <property type="entry name" value="ABC_transporter-like_ATP-bd"/>
</dbReference>
<protein>
    <submittedName>
        <fullName evidence="6">Histidinol phosphatase</fullName>
    </submittedName>
</protein>
<keyword evidence="7" id="KW-1185">Reference proteome</keyword>
<dbReference type="RefSeq" id="WP_121890114.1">
    <property type="nucleotide sequence ID" value="NZ_PENI01000008.1"/>
</dbReference>
<dbReference type="SUPFAM" id="SSF52540">
    <property type="entry name" value="P-loop containing nucleoside triphosphate hydrolases"/>
    <property type="match status" value="1"/>
</dbReference>
<dbReference type="InterPro" id="IPR003593">
    <property type="entry name" value="AAA+_ATPase"/>
</dbReference>
<dbReference type="CDD" id="cd03214">
    <property type="entry name" value="ABC_Iron-Siderophores_B12_Hemin"/>
    <property type="match status" value="1"/>
</dbReference>
<dbReference type="Gene3D" id="3.40.50.300">
    <property type="entry name" value="P-loop containing nucleotide triphosphate hydrolases"/>
    <property type="match status" value="1"/>
</dbReference>
<keyword evidence="3" id="KW-0067">ATP-binding</keyword>
<evidence type="ECO:0000313" key="7">
    <source>
        <dbReference type="Proteomes" id="UP000270471"/>
    </source>
</evidence>
<dbReference type="EMBL" id="PENI01000008">
    <property type="protein sequence ID" value="RMB85139.1"/>
    <property type="molecule type" value="Genomic_DNA"/>
</dbReference>
<dbReference type="FunFam" id="3.40.50.300:FF:000134">
    <property type="entry name" value="Iron-enterobactin ABC transporter ATP-binding protein"/>
    <property type="match status" value="1"/>
</dbReference>
<dbReference type="Proteomes" id="UP000270471">
    <property type="component" value="Unassembled WGS sequence"/>
</dbReference>
<dbReference type="OrthoDB" id="4318785at2"/>
<keyword evidence="1" id="KW-0813">Transport</keyword>
<dbReference type="PROSITE" id="PS50893">
    <property type="entry name" value="ABC_TRANSPORTER_2"/>
    <property type="match status" value="1"/>
</dbReference>
<proteinExistence type="predicted"/>
<evidence type="ECO:0000256" key="1">
    <source>
        <dbReference type="ARBA" id="ARBA00022448"/>
    </source>
</evidence>
<dbReference type="Pfam" id="PF00005">
    <property type="entry name" value="ABC_tran"/>
    <property type="match status" value="1"/>
</dbReference>
<dbReference type="AlphaFoldDB" id="A0A3M0IG21"/>
<feature type="compositionally biased region" description="Basic and acidic residues" evidence="4">
    <location>
        <begin position="259"/>
        <end position="270"/>
    </location>
</feature>
<evidence type="ECO:0000256" key="2">
    <source>
        <dbReference type="ARBA" id="ARBA00022741"/>
    </source>
</evidence>
<gene>
    <name evidence="6" type="ORF">CTZ28_16155</name>
</gene>
<accession>A0A3M0IG21</accession>
<dbReference type="PANTHER" id="PTHR42794:SF2">
    <property type="entry name" value="ABC TRANSPORTER ATP-BINDING PROTEIN"/>
    <property type="match status" value="1"/>
</dbReference>
<dbReference type="PROSITE" id="PS00211">
    <property type="entry name" value="ABC_TRANSPORTER_1"/>
    <property type="match status" value="1"/>
</dbReference>
<name>A0A3M0IG21_9ACTN</name>
<evidence type="ECO:0000256" key="3">
    <source>
        <dbReference type="ARBA" id="ARBA00022840"/>
    </source>
</evidence>
<feature type="domain" description="ABC transporter" evidence="5">
    <location>
        <begin position="8"/>
        <end position="239"/>
    </location>
</feature>
<sequence>MRGPGTAHAARSLEWTASGRAIVDGVTFAVPPGRFTALIGPNGSGKSTVLRLLAGLRRPSSGQALLDGSDVTALKRRDVARRLAFVTQETVSDLDTIVSEVVMLGRAPHRGRSATAEEDVRAVAQAMAAMGVTALADRSWASLSGGERQRVSIARALAQQTPALLLDEPTNHLDISHRLDLMEMLSRTDATVVAALHELDLAARYCDHLVLLDAGRVVAAGPPAAVLTPRLLEQVYRVHATVNLGPDGRPDVRLAPLPRGERHQRGEEPSRTVSHGPHQSHARPDNS</sequence>
<evidence type="ECO:0000313" key="6">
    <source>
        <dbReference type="EMBL" id="RMB85139.1"/>
    </source>
</evidence>
<evidence type="ECO:0000259" key="5">
    <source>
        <dbReference type="PROSITE" id="PS50893"/>
    </source>
</evidence>
<comment type="caution">
    <text evidence="6">The sequence shown here is derived from an EMBL/GenBank/DDBJ whole genome shotgun (WGS) entry which is preliminary data.</text>
</comment>
<feature type="region of interest" description="Disordered" evidence="4">
    <location>
        <begin position="247"/>
        <end position="287"/>
    </location>
</feature>
<dbReference type="InterPro" id="IPR027417">
    <property type="entry name" value="P-loop_NTPase"/>
</dbReference>
<dbReference type="SMART" id="SM00382">
    <property type="entry name" value="AAA"/>
    <property type="match status" value="1"/>
</dbReference>
<organism evidence="6 7">
    <name type="scientific">Streptomyces shenzhenensis</name>
    <dbReference type="NCBI Taxonomy" id="943815"/>
    <lineage>
        <taxon>Bacteria</taxon>
        <taxon>Bacillati</taxon>
        <taxon>Actinomycetota</taxon>
        <taxon>Actinomycetes</taxon>
        <taxon>Kitasatosporales</taxon>
        <taxon>Streptomycetaceae</taxon>
        <taxon>Streptomyces</taxon>
    </lineage>
</organism>
<evidence type="ECO:0000256" key="4">
    <source>
        <dbReference type="SAM" id="MobiDB-lite"/>
    </source>
</evidence>
<dbReference type="InterPro" id="IPR017871">
    <property type="entry name" value="ABC_transporter-like_CS"/>
</dbReference>